<organism evidence="1 2">
    <name type="scientific">Pediococcus claussenii (strain ATCC BAA-344 / DSM 14800 / JCM 18046 / KCTC 3811 / LMG 21948 / P06)</name>
    <dbReference type="NCBI Taxonomy" id="701521"/>
    <lineage>
        <taxon>Bacteria</taxon>
        <taxon>Bacillati</taxon>
        <taxon>Bacillota</taxon>
        <taxon>Bacilli</taxon>
        <taxon>Lactobacillales</taxon>
        <taxon>Lactobacillaceae</taxon>
        <taxon>Pediococcus</taxon>
    </lineage>
</organism>
<dbReference type="AlphaFoldDB" id="G8PF42"/>
<reference evidence="1 2" key="1">
    <citation type="journal article" date="2012" name="J. Bacteriol.">
        <title>Complete Genome Sequence of the Beer Spoilage Organism Pediococcus claussenii ATCC BAA-344T.</title>
        <authorList>
            <person name="Pittet V."/>
            <person name="Abegunde T."/>
            <person name="Marfleet T."/>
            <person name="Haakensen M."/>
            <person name="Morrow K."/>
            <person name="Jayaprakash T."/>
            <person name="Schroeder K."/>
            <person name="Trost B."/>
            <person name="Byrns S."/>
            <person name="Bergsveinson J."/>
            <person name="Kusalik A."/>
            <person name="Ziola B."/>
        </authorList>
    </citation>
    <scope>NUCLEOTIDE SEQUENCE [LARGE SCALE GENOMIC DNA]</scope>
    <source>
        <strain evidence="1 2">ATCC BAA-344</strain>
    </source>
</reference>
<dbReference type="KEGG" id="pce:PECL_1499"/>
<dbReference type="Gene3D" id="3.10.450.150">
    <property type="entry name" value="enterococcus faecalis protein"/>
    <property type="match status" value="1"/>
</dbReference>
<protein>
    <submittedName>
        <fullName evidence="1">Uncharacterized protein</fullName>
    </submittedName>
</protein>
<name>G8PF42_PEDCP</name>
<dbReference type="RefSeq" id="WP_014215915.1">
    <property type="nucleotide sequence ID" value="NC_016605.1"/>
</dbReference>
<dbReference type="PATRIC" id="fig|701521.8.peg.1403"/>
<dbReference type="Proteomes" id="UP000005444">
    <property type="component" value="Chromosome"/>
</dbReference>
<accession>G8PF42</accession>
<proteinExistence type="predicted"/>
<sequence length="111" mass="12400">MFDAQKKRRVSDEVKEEFPEAVINGLWSTLRQMKKDQIVVTPVIAFAFSDDTTDDEIYVMGIQNSGAVAQEYPIAYTGPKDFLGKGTIVIIQDKPKTITMKISELNTAGQK</sequence>
<evidence type="ECO:0000313" key="2">
    <source>
        <dbReference type="Proteomes" id="UP000005444"/>
    </source>
</evidence>
<keyword evidence="2" id="KW-1185">Reference proteome</keyword>
<gene>
    <name evidence="1" type="ordered locus">PECL_1499</name>
</gene>
<dbReference type="EMBL" id="CP003137">
    <property type="protein sequence ID" value="AEV95721.1"/>
    <property type="molecule type" value="Genomic_DNA"/>
</dbReference>
<evidence type="ECO:0000313" key="1">
    <source>
        <dbReference type="EMBL" id="AEV95721.1"/>
    </source>
</evidence>
<dbReference type="eggNOG" id="ENOG503462T">
    <property type="taxonomic scope" value="Bacteria"/>
</dbReference>
<dbReference type="HOGENOM" id="CLU_2117860_0_0_9"/>
<dbReference type="STRING" id="701521.PECL_1499"/>